<dbReference type="InterPro" id="IPR027275">
    <property type="entry name" value="PRC-brl_dom"/>
</dbReference>
<keyword evidence="3" id="KW-1185">Reference proteome</keyword>
<accession>A0ABV4GCT2</accession>
<feature type="domain" description="PRC-barrel" evidence="1">
    <location>
        <begin position="77"/>
        <end position="144"/>
    </location>
</feature>
<protein>
    <recommendedName>
        <fullName evidence="1">PRC-barrel domain-containing protein</fullName>
    </recommendedName>
</protein>
<dbReference type="PANTHER" id="PTHR36505:SF1">
    <property type="entry name" value="BLR1072 PROTEIN"/>
    <property type="match status" value="1"/>
</dbReference>
<sequence length="182" mass="20179">MMKSETVWDIAGGFLSCSLDSLREPVLCGDVPKHFRNTRRNDHAPLSVDSQMAEWRTMMLNQSELDRNEMGRLIGSDKVEGTAVYGADRNKIGSIERVMIDKISGKVSYAVLGFGGFLGLGNDHYPLPWQSLKYDTELGGYVTAITAKDLEGAPKYGEKTDWNWSDDAAVRGINSYYGVPFA</sequence>
<dbReference type="Pfam" id="PF05239">
    <property type="entry name" value="PRC"/>
    <property type="match status" value="1"/>
</dbReference>
<name>A0ABV4GCT2_9BRAD</name>
<dbReference type="EMBL" id="JBGBZN010000002">
    <property type="protein sequence ID" value="MEY9468860.1"/>
    <property type="molecule type" value="Genomic_DNA"/>
</dbReference>
<gene>
    <name evidence="2" type="ORF">ABH992_001259</name>
</gene>
<proteinExistence type="predicted"/>
<dbReference type="Gene3D" id="2.30.30.240">
    <property type="entry name" value="PRC-barrel domain"/>
    <property type="match status" value="1"/>
</dbReference>
<dbReference type="InterPro" id="IPR011033">
    <property type="entry name" value="PRC_barrel-like_sf"/>
</dbReference>
<evidence type="ECO:0000313" key="3">
    <source>
        <dbReference type="Proteomes" id="UP001565474"/>
    </source>
</evidence>
<dbReference type="Proteomes" id="UP001565474">
    <property type="component" value="Unassembled WGS sequence"/>
</dbReference>
<organism evidence="2 3">
    <name type="scientific">Bradyrhizobium yuanmingense</name>
    <dbReference type="NCBI Taxonomy" id="108015"/>
    <lineage>
        <taxon>Bacteria</taxon>
        <taxon>Pseudomonadati</taxon>
        <taxon>Pseudomonadota</taxon>
        <taxon>Alphaproteobacteria</taxon>
        <taxon>Hyphomicrobiales</taxon>
        <taxon>Nitrobacteraceae</taxon>
        <taxon>Bradyrhizobium</taxon>
    </lineage>
</organism>
<evidence type="ECO:0000313" key="2">
    <source>
        <dbReference type="EMBL" id="MEY9468860.1"/>
    </source>
</evidence>
<evidence type="ECO:0000259" key="1">
    <source>
        <dbReference type="Pfam" id="PF05239"/>
    </source>
</evidence>
<reference evidence="2 3" key="1">
    <citation type="submission" date="2024-07" db="EMBL/GenBank/DDBJ databases">
        <title>Genomic Encyclopedia of Type Strains, Phase V (KMG-V): Genome sequencing to study the core and pangenomes of soil and plant-associated prokaryotes.</title>
        <authorList>
            <person name="Whitman W."/>
        </authorList>
    </citation>
    <scope>NUCLEOTIDE SEQUENCE [LARGE SCALE GENOMIC DNA]</scope>
    <source>
        <strain evidence="2 3">USDA 222</strain>
    </source>
</reference>
<dbReference type="SUPFAM" id="SSF50346">
    <property type="entry name" value="PRC-barrel domain"/>
    <property type="match status" value="1"/>
</dbReference>
<comment type="caution">
    <text evidence="2">The sequence shown here is derived from an EMBL/GenBank/DDBJ whole genome shotgun (WGS) entry which is preliminary data.</text>
</comment>
<dbReference type="PANTHER" id="PTHR36505">
    <property type="entry name" value="BLR1072 PROTEIN"/>
    <property type="match status" value="1"/>
</dbReference>